<evidence type="ECO:0000313" key="3">
    <source>
        <dbReference type="Proteomes" id="UP000182034"/>
    </source>
</evidence>
<dbReference type="EMBL" id="FPKW01000005">
    <property type="protein sequence ID" value="SFZ93350.1"/>
    <property type="molecule type" value="Genomic_DNA"/>
</dbReference>
<organism evidence="2 3">
    <name type="scientific">Chryseobacterium limigenitum</name>
    <dbReference type="NCBI Taxonomy" id="1612149"/>
    <lineage>
        <taxon>Bacteria</taxon>
        <taxon>Pseudomonadati</taxon>
        <taxon>Bacteroidota</taxon>
        <taxon>Flavobacteriia</taxon>
        <taxon>Flavobacteriales</taxon>
        <taxon>Weeksellaceae</taxon>
        <taxon>Chryseobacterium group</taxon>
        <taxon>Chryseobacterium</taxon>
    </lineage>
</organism>
<keyword evidence="2" id="KW-0121">Carboxypeptidase</keyword>
<dbReference type="STRING" id="1612149.SAMN05216324_10537"/>
<evidence type="ECO:0000259" key="1">
    <source>
        <dbReference type="Pfam" id="PF04389"/>
    </source>
</evidence>
<keyword evidence="2" id="KW-0645">Protease</keyword>
<keyword evidence="2" id="KW-0378">Hydrolase</keyword>
<protein>
    <submittedName>
        <fullName evidence="2">Zn-dependent amino-or carboxypeptidase, M28 family</fullName>
    </submittedName>
</protein>
<keyword evidence="3" id="KW-1185">Reference proteome</keyword>
<dbReference type="InterPro" id="IPR007484">
    <property type="entry name" value="Peptidase_M28"/>
</dbReference>
<gene>
    <name evidence="2" type="ORF">SAMN05216324_10537</name>
</gene>
<evidence type="ECO:0000313" key="2">
    <source>
        <dbReference type="EMBL" id="SFZ93350.1"/>
    </source>
</evidence>
<dbReference type="AlphaFoldDB" id="A0A1K2IM24"/>
<dbReference type="Pfam" id="PF04389">
    <property type="entry name" value="Peptidase_M28"/>
    <property type="match status" value="1"/>
</dbReference>
<dbReference type="Gene3D" id="3.40.630.10">
    <property type="entry name" value="Zn peptidases"/>
    <property type="match status" value="1"/>
</dbReference>
<dbReference type="PANTHER" id="PTHR12147:SF26">
    <property type="entry name" value="PEPTIDASE M28 DOMAIN-CONTAINING PROTEIN"/>
    <property type="match status" value="1"/>
</dbReference>
<dbReference type="OrthoDB" id="9789219at2"/>
<reference evidence="3" key="1">
    <citation type="submission" date="2016-10" db="EMBL/GenBank/DDBJ databases">
        <authorList>
            <person name="Varghese N."/>
            <person name="Submissions S."/>
        </authorList>
    </citation>
    <scope>NUCLEOTIDE SEQUENCE [LARGE SCALE GENOMIC DNA]</scope>
    <source>
        <strain evidence="3">SUR2</strain>
    </source>
</reference>
<dbReference type="SUPFAM" id="SSF53187">
    <property type="entry name" value="Zn-dependent exopeptidases"/>
    <property type="match status" value="1"/>
</dbReference>
<name>A0A1K2IM24_9FLAO</name>
<feature type="domain" description="Peptidase M28" evidence="1">
    <location>
        <begin position="103"/>
        <end position="317"/>
    </location>
</feature>
<dbReference type="GO" id="GO:0008235">
    <property type="term" value="F:metalloexopeptidase activity"/>
    <property type="evidence" value="ECO:0007669"/>
    <property type="project" value="InterPro"/>
</dbReference>
<dbReference type="GO" id="GO:0004180">
    <property type="term" value="F:carboxypeptidase activity"/>
    <property type="evidence" value="ECO:0007669"/>
    <property type="project" value="UniProtKB-KW"/>
</dbReference>
<dbReference type="GO" id="GO:0006508">
    <property type="term" value="P:proteolysis"/>
    <property type="evidence" value="ECO:0007669"/>
    <property type="project" value="InterPro"/>
</dbReference>
<sequence>MNFKNILKPTKRKIILFVGLFFISIFIFDSFRGCQAAEKSPVPADINLVREHLTALTKTPEFRNYKNLNQLNTIAEYIHQNFNKYSDSTSFQEYKVGEETYKNVICSFGTENKKRIIIGAHYDVCGDQQGADDNATGVTALLELARMLKGQKLNYRIDLVAYTLEEPPYFRTENMGSYVHAKYLKDNNIDVYGMASVEMIGYFKDEENSQDYPLGILSWVYGNKGDYITLVRKIGAGNFVKNFIEEFKDSNQVKTKTFSAPKFVTGIDYSDHLNYWKFGYSAMMITDTSFFRNKNYHQTTDTLETLDLKRMTKVIDGIFLSLIHLK</sequence>
<dbReference type="Proteomes" id="UP000182034">
    <property type="component" value="Unassembled WGS sequence"/>
</dbReference>
<accession>A0A1K2IM24</accession>
<dbReference type="RefSeq" id="WP_072408993.1">
    <property type="nucleotide sequence ID" value="NZ_FPKW01000005.1"/>
</dbReference>
<proteinExistence type="predicted"/>
<dbReference type="PANTHER" id="PTHR12147">
    <property type="entry name" value="METALLOPEPTIDASE M28 FAMILY MEMBER"/>
    <property type="match status" value="1"/>
</dbReference>
<dbReference type="InterPro" id="IPR045175">
    <property type="entry name" value="M28_fam"/>
</dbReference>